<comment type="caution">
    <text evidence="10">The sequence shown here is derived from an EMBL/GenBank/DDBJ whole genome shotgun (WGS) entry which is preliminary data.</text>
</comment>
<dbReference type="RefSeq" id="WP_280617537.1">
    <property type="nucleotide sequence ID" value="NZ_JAROYP010000010.1"/>
</dbReference>
<accession>A0AAW6SWU6</accession>
<feature type="transmembrane region" description="Helical" evidence="8">
    <location>
        <begin position="341"/>
        <end position="361"/>
    </location>
</feature>
<name>A0AAW6SWU6_9BACI</name>
<sequence>MSYIKRGTKSFRMANLALFAGGFNTFAILWSTQPLLPEIANEFHISPAVSSLTLSSTTIALAISMLVVGSLSEVFGRKSVMTISLIASSILAIITALSPNFQLLLLCRILQGIVLAGLPAIAMAYLGEEIDPKSLGMAMGLYISGNSIGGMGGRIISGVLTDYFNWHIALIGIGIISLIASLLFWFTLPKSTHFQPRKFDVVKLGKSLFSQFNEPGLIYLFGTGFLLMGSFVSLYNYIGFQLIAPPYSLSQTIVGFIFIVYIVGTFSSTWMGMLADQHGRRKILQLSLLILLIGACITLNTNLWLKIIGIAVFTFGFFAGHSIASGWVGKLSTHDKAQASSLYLFFYYIGSSIGGTVGGMFYTDFGWIGVIVMIIVFSIIAIGLSVRLGTIAKRKLQLSSHKL</sequence>
<dbReference type="GO" id="GO:0005886">
    <property type="term" value="C:plasma membrane"/>
    <property type="evidence" value="ECO:0007669"/>
    <property type="project" value="UniProtKB-SubCell"/>
</dbReference>
<evidence type="ECO:0000256" key="3">
    <source>
        <dbReference type="ARBA" id="ARBA00022448"/>
    </source>
</evidence>
<dbReference type="Gene3D" id="1.20.1250.20">
    <property type="entry name" value="MFS general substrate transporter like domains"/>
    <property type="match status" value="1"/>
</dbReference>
<feature type="domain" description="Major facilitator superfamily (MFS) profile" evidence="9">
    <location>
        <begin position="10"/>
        <end position="395"/>
    </location>
</feature>
<dbReference type="Proteomes" id="UP001159179">
    <property type="component" value="Unassembled WGS sequence"/>
</dbReference>
<feature type="transmembrane region" description="Helical" evidence="8">
    <location>
        <begin position="307"/>
        <end position="329"/>
    </location>
</feature>
<keyword evidence="5 8" id="KW-0812">Transmembrane</keyword>
<evidence type="ECO:0000256" key="4">
    <source>
        <dbReference type="ARBA" id="ARBA00022475"/>
    </source>
</evidence>
<evidence type="ECO:0000256" key="8">
    <source>
        <dbReference type="SAM" id="Phobius"/>
    </source>
</evidence>
<keyword evidence="6 8" id="KW-1133">Transmembrane helix</keyword>
<comment type="subcellular location">
    <subcellularLocation>
        <location evidence="1">Cell membrane</location>
        <topology evidence="1">Multi-pass membrane protein</topology>
    </subcellularLocation>
</comment>
<evidence type="ECO:0000256" key="7">
    <source>
        <dbReference type="ARBA" id="ARBA00023136"/>
    </source>
</evidence>
<dbReference type="SUPFAM" id="SSF103473">
    <property type="entry name" value="MFS general substrate transporter"/>
    <property type="match status" value="1"/>
</dbReference>
<dbReference type="Pfam" id="PF07690">
    <property type="entry name" value="MFS_1"/>
    <property type="match status" value="1"/>
</dbReference>
<feature type="transmembrane region" description="Helical" evidence="8">
    <location>
        <begin position="166"/>
        <end position="188"/>
    </location>
</feature>
<evidence type="ECO:0000256" key="5">
    <source>
        <dbReference type="ARBA" id="ARBA00022692"/>
    </source>
</evidence>
<dbReference type="PROSITE" id="PS50850">
    <property type="entry name" value="MFS"/>
    <property type="match status" value="1"/>
</dbReference>
<evidence type="ECO:0000256" key="1">
    <source>
        <dbReference type="ARBA" id="ARBA00004651"/>
    </source>
</evidence>
<feature type="transmembrane region" description="Helical" evidence="8">
    <location>
        <begin position="139"/>
        <end position="160"/>
    </location>
</feature>
<dbReference type="GO" id="GO:0022857">
    <property type="term" value="F:transmembrane transporter activity"/>
    <property type="evidence" value="ECO:0007669"/>
    <property type="project" value="InterPro"/>
</dbReference>
<dbReference type="AlphaFoldDB" id="A0AAW6SWU6"/>
<dbReference type="InterPro" id="IPR011701">
    <property type="entry name" value="MFS"/>
</dbReference>
<dbReference type="EMBL" id="JAROYP010000010">
    <property type="protein sequence ID" value="MDH5162680.1"/>
    <property type="molecule type" value="Genomic_DNA"/>
</dbReference>
<evidence type="ECO:0000256" key="2">
    <source>
        <dbReference type="ARBA" id="ARBA00008335"/>
    </source>
</evidence>
<proteinExistence type="inferred from homology"/>
<evidence type="ECO:0000259" key="9">
    <source>
        <dbReference type="PROSITE" id="PS50850"/>
    </source>
</evidence>
<dbReference type="InterPro" id="IPR020846">
    <property type="entry name" value="MFS_dom"/>
</dbReference>
<feature type="transmembrane region" description="Helical" evidence="8">
    <location>
        <begin position="43"/>
        <end position="68"/>
    </location>
</feature>
<organism evidence="10 11">
    <name type="scientific">Heyndrickxia oleronia</name>
    <dbReference type="NCBI Taxonomy" id="38875"/>
    <lineage>
        <taxon>Bacteria</taxon>
        <taxon>Bacillati</taxon>
        <taxon>Bacillota</taxon>
        <taxon>Bacilli</taxon>
        <taxon>Bacillales</taxon>
        <taxon>Bacillaceae</taxon>
        <taxon>Heyndrickxia</taxon>
    </lineage>
</organism>
<protein>
    <submittedName>
        <fullName evidence="10">MFS transporter</fullName>
    </submittedName>
</protein>
<feature type="transmembrane region" description="Helical" evidence="8">
    <location>
        <begin position="12"/>
        <end position="31"/>
    </location>
</feature>
<gene>
    <name evidence="10" type="ORF">P5X88_17235</name>
</gene>
<feature type="transmembrane region" description="Helical" evidence="8">
    <location>
        <begin position="216"/>
        <end position="238"/>
    </location>
</feature>
<feature type="transmembrane region" description="Helical" evidence="8">
    <location>
        <begin position="367"/>
        <end position="386"/>
    </location>
</feature>
<evidence type="ECO:0000256" key="6">
    <source>
        <dbReference type="ARBA" id="ARBA00022989"/>
    </source>
</evidence>
<keyword evidence="4" id="KW-1003">Cell membrane</keyword>
<comment type="similarity">
    <text evidence="2">Belongs to the major facilitator superfamily.</text>
</comment>
<feature type="transmembrane region" description="Helical" evidence="8">
    <location>
        <begin position="250"/>
        <end position="271"/>
    </location>
</feature>
<reference evidence="10" key="1">
    <citation type="submission" date="2023-03" db="EMBL/GenBank/DDBJ databases">
        <title>Bacterial isolates from washroom surfaces on a university campus.</title>
        <authorList>
            <person name="Holman D.B."/>
            <person name="Gzyl K.E."/>
            <person name="Taheri A.E."/>
        </authorList>
    </citation>
    <scope>NUCLEOTIDE SEQUENCE</scope>
    <source>
        <strain evidence="10">RD03</strain>
    </source>
</reference>
<keyword evidence="7 8" id="KW-0472">Membrane</keyword>
<evidence type="ECO:0000313" key="10">
    <source>
        <dbReference type="EMBL" id="MDH5162680.1"/>
    </source>
</evidence>
<feature type="transmembrane region" description="Helical" evidence="8">
    <location>
        <begin position="283"/>
        <end position="301"/>
    </location>
</feature>
<dbReference type="PANTHER" id="PTHR43271">
    <property type="entry name" value="BLL2771 PROTEIN"/>
    <property type="match status" value="1"/>
</dbReference>
<dbReference type="PANTHER" id="PTHR43271:SF1">
    <property type="entry name" value="INNER MEMBRANE TRANSPORT PROTEIN YNFM"/>
    <property type="match status" value="1"/>
</dbReference>
<dbReference type="InterPro" id="IPR036259">
    <property type="entry name" value="MFS_trans_sf"/>
</dbReference>
<dbReference type="CDD" id="cd17324">
    <property type="entry name" value="MFS_NepI_like"/>
    <property type="match status" value="1"/>
</dbReference>
<keyword evidence="3" id="KW-0813">Transport</keyword>
<evidence type="ECO:0000313" key="11">
    <source>
        <dbReference type="Proteomes" id="UP001159179"/>
    </source>
</evidence>
<feature type="transmembrane region" description="Helical" evidence="8">
    <location>
        <begin position="80"/>
        <end position="97"/>
    </location>
</feature>
<feature type="transmembrane region" description="Helical" evidence="8">
    <location>
        <begin position="103"/>
        <end position="127"/>
    </location>
</feature>